<keyword evidence="2" id="KW-1185">Reference proteome</keyword>
<reference evidence="1" key="1">
    <citation type="submission" date="2023-03" db="EMBL/GenBank/DDBJ databases">
        <authorList>
            <person name="Steffen K."/>
            <person name="Cardenas P."/>
        </authorList>
    </citation>
    <scope>NUCLEOTIDE SEQUENCE</scope>
</reference>
<organism evidence="1 2">
    <name type="scientific">Geodia barretti</name>
    <name type="common">Barrett's horny sponge</name>
    <dbReference type="NCBI Taxonomy" id="519541"/>
    <lineage>
        <taxon>Eukaryota</taxon>
        <taxon>Metazoa</taxon>
        <taxon>Porifera</taxon>
        <taxon>Demospongiae</taxon>
        <taxon>Heteroscleromorpha</taxon>
        <taxon>Tetractinellida</taxon>
        <taxon>Astrophorina</taxon>
        <taxon>Geodiidae</taxon>
        <taxon>Geodia</taxon>
    </lineage>
</organism>
<evidence type="ECO:0000313" key="2">
    <source>
        <dbReference type="Proteomes" id="UP001174909"/>
    </source>
</evidence>
<dbReference type="AlphaFoldDB" id="A0AA35U2J4"/>
<dbReference type="Proteomes" id="UP001174909">
    <property type="component" value="Unassembled WGS sequence"/>
</dbReference>
<protein>
    <submittedName>
        <fullName evidence="1">Uncharacterized protein</fullName>
    </submittedName>
</protein>
<comment type="caution">
    <text evidence="1">The sequence shown here is derived from an EMBL/GenBank/DDBJ whole genome shotgun (WGS) entry which is preliminary data.</text>
</comment>
<gene>
    <name evidence="1" type="ORF">GBAR_LOCUS31368</name>
</gene>
<name>A0AA35U2J4_GEOBA</name>
<proteinExistence type="predicted"/>
<sequence>MAISMGVFPSSSTLTKLMSPPWTLAHRMAARSSVHTPWYRYCSGGRRRTKIEVWKQDGTQCRA</sequence>
<dbReference type="EMBL" id="CASHTH010004454">
    <property type="protein sequence ID" value="CAI8057547.1"/>
    <property type="molecule type" value="Genomic_DNA"/>
</dbReference>
<evidence type="ECO:0000313" key="1">
    <source>
        <dbReference type="EMBL" id="CAI8057547.1"/>
    </source>
</evidence>
<accession>A0AA35U2J4</accession>